<reference evidence="1 2" key="1">
    <citation type="journal article" date="2013" name="PLoS ONE">
        <title>Genome-Wide Relatedness of Treponema pedis, from Gingiva and Necrotic Skin Lesions of Pigs, with the Human Oral Pathogen Treponema denticola.</title>
        <authorList>
            <person name="Svartstrom O."/>
            <person name="Mushtaq M."/>
            <person name="Pringle M."/>
            <person name="Segerman B."/>
        </authorList>
    </citation>
    <scope>NUCLEOTIDE SEQUENCE [LARGE SCALE GENOMIC DNA]</scope>
    <source>
        <strain evidence="1">T A4</strain>
    </source>
</reference>
<dbReference type="STRING" id="1291379.TPE_1570"/>
<sequence>MTSKKRYERIGEKGEGISYGYTLFGEGRERDAFAGYSNRVFGNLIEGL</sequence>
<proteinExistence type="predicted"/>
<dbReference type="PATRIC" id="fig|1291379.3.peg.1555"/>
<protein>
    <submittedName>
        <fullName evidence="1">Uncharacterized protein</fullName>
    </submittedName>
</protein>
<name>S5ZV27_9SPIR</name>
<dbReference type="EMBL" id="CP004120">
    <property type="protein sequence ID" value="AGT44065.1"/>
    <property type="molecule type" value="Genomic_DNA"/>
</dbReference>
<dbReference type="Proteomes" id="UP000015620">
    <property type="component" value="Chromosome"/>
</dbReference>
<gene>
    <name evidence="1" type="ORF">TPE_1570</name>
</gene>
<evidence type="ECO:0000313" key="2">
    <source>
        <dbReference type="Proteomes" id="UP000015620"/>
    </source>
</evidence>
<accession>S5ZV27</accession>
<dbReference type="KEGG" id="tped:TPE_1570"/>
<evidence type="ECO:0000313" key="1">
    <source>
        <dbReference type="EMBL" id="AGT44065.1"/>
    </source>
</evidence>
<dbReference type="AlphaFoldDB" id="S5ZV27"/>
<dbReference type="HOGENOM" id="CLU_3159017_0_0_12"/>
<organism evidence="1 2">
    <name type="scientific">Treponema pedis str. T A4</name>
    <dbReference type="NCBI Taxonomy" id="1291379"/>
    <lineage>
        <taxon>Bacteria</taxon>
        <taxon>Pseudomonadati</taxon>
        <taxon>Spirochaetota</taxon>
        <taxon>Spirochaetia</taxon>
        <taxon>Spirochaetales</taxon>
        <taxon>Treponemataceae</taxon>
        <taxon>Treponema</taxon>
    </lineage>
</organism>
<keyword evidence="2" id="KW-1185">Reference proteome</keyword>